<evidence type="ECO:0000256" key="1">
    <source>
        <dbReference type="SAM" id="Phobius"/>
    </source>
</evidence>
<proteinExistence type="predicted"/>
<organism evidence="2">
    <name type="scientific">marine metagenome</name>
    <dbReference type="NCBI Taxonomy" id="408172"/>
    <lineage>
        <taxon>unclassified sequences</taxon>
        <taxon>metagenomes</taxon>
        <taxon>ecological metagenomes</taxon>
    </lineage>
</organism>
<sequence length="460" mass="50684">MVGLVISDSFLLTGVWNRNGDSLAADGITRVPFTESIRPLLHNEGELNAVLASALRKAKETNPFDTQDIVVGLPDGFVEHTIVEGEQDLSKNDYLDYIHWLDAKKNRPHSQSVYIFGQVYYPADANIHVCTVPRALIRTLKLSITEMGGNPHWMGPVSSMYLDGSGISEAAMIHRLGNKYTFVKVQNNRFDMGTITFSGGVPRVAYTTDASEDITLAALGLEKSDLDDIPVFCPQKLGRQATSAWELSDFRVSSPFDGVDVDEVSIAGLPQYEANILSQLMTTIALDYSFNFFADPGITDFFFTKVIPELDKVDVVEIPVIETVEYEDTPKRDQPQSITGFAIAILLIVGAFIGFNYLKLQDELNNPFFGVDKGFSIERSGIDDITPIEPASKEAPLNLLQQSRAISSAILMLLTQTDLNRYNALTITKSFLSLEYLSGTNPNIENIIGVDPTSFSVEAT</sequence>
<keyword evidence="1" id="KW-0812">Transmembrane</keyword>
<feature type="transmembrane region" description="Helical" evidence="1">
    <location>
        <begin position="338"/>
        <end position="358"/>
    </location>
</feature>
<name>A0A382DAL9_9ZZZZ</name>
<accession>A0A382DAL9</accession>
<keyword evidence="1" id="KW-1133">Transmembrane helix</keyword>
<keyword evidence="1" id="KW-0472">Membrane</keyword>
<dbReference type="EMBL" id="UINC01038377">
    <property type="protein sequence ID" value="SVB35315.1"/>
    <property type="molecule type" value="Genomic_DNA"/>
</dbReference>
<gene>
    <name evidence="2" type="ORF">METZ01_LOCUS188169</name>
</gene>
<evidence type="ECO:0000313" key="2">
    <source>
        <dbReference type="EMBL" id="SVB35315.1"/>
    </source>
</evidence>
<feature type="non-terminal residue" evidence="2">
    <location>
        <position position="460"/>
    </location>
</feature>
<dbReference type="AlphaFoldDB" id="A0A382DAL9"/>
<protein>
    <submittedName>
        <fullName evidence="2">Uncharacterized protein</fullName>
    </submittedName>
</protein>
<reference evidence="2" key="1">
    <citation type="submission" date="2018-05" db="EMBL/GenBank/DDBJ databases">
        <authorList>
            <person name="Lanie J.A."/>
            <person name="Ng W.-L."/>
            <person name="Kazmierczak K.M."/>
            <person name="Andrzejewski T.M."/>
            <person name="Davidsen T.M."/>
            <person name="Wayne K.J."/>
            <person name="Tettelin H."/>
            <person name="Glass J.I."/>
            <person name="Rusch D."/>
            <person name="Podicherti R."/>
            <person name="Tsui H.-C.T."/>
            <person name="Winkler M.E."/>
        </authorList>
    </citation>
    <scope>NUCLEOTIDE SEQUENCE</scope>
</reference>